<keyword evidence="3" id="KW-0804">Transcription</keyword>
<evidence type="ECO:0000313" key="6">
    <source>
        <dbReference type="EMBL" id="GGB54158.1"/>
    </source>
</evidence>
<dbReference type="Proteomes" id="UP000603352">
    <property type="component" value="Unassembled WGS sequence"/>
</dbReference>
<keyword evidence="1" id="KW-0805">Transcription regulation</keyword>
<reference evidence="7" key="1">
    <citation type="journal article" date="2019" name="Int. J. Syst. Evol. Microbiol.">
        <title>The Global Catalogue of Microorganisms (GCM) 10K type strain sequencing project: providing services to taxonomists for standard genome sequencing and annotation.</title>
        <authorList>
            <consortium name="The Broad Institute Genomics Platform"/>
            <consortium name="The Broad Institute Genome Sequencing Center for Infectious Disease"/>
            <person name="Wu L."/>
            <person name="Ma J."/>
        </authorList>
    </citation>
    <scope>NUCLEOTIDE SEQUENCE [LARGE SCALE GENOMIC DNA]</scope>
    <source>
        <strain evidence="7">CGMCC 1.10188</strain>
    </source>
</reference>
<dbReference type="SUPFAM" id="SSF47413">
    <property type="entry name" value="lambda repressor-like DNA-binding domains"/>
    <property type="match status" value="1"/>
</dbReference>
<dbReference type="PANTHER" id="PTHR30146:SF138">
    <property type="entry name" value="TRANSCRIPTIONAL REGULATORY PROTEIN"/>
    <property type="match status" value="1"/>
</dbReference>
<comment type="caution">
    <text evidence="6">The sequence shown here is derived from an EMBL/GenBank/DDBJ whole genome shotgun (WGS) entry which is preliminary data.</text>
</comment>
<protein>
    <submittedName>
        <fullName evidence="6">LacI family transcriptional regulator</fullName>
    </submittedName>
</protein>
<organism evidence="6 7">
    <name type="scientific">Tistrella bauzanensis</name>
    <dbReference type="NCBI Taxonomy" id="657419"/>
    <lineage>
        <taxon>Bacteria</taxon>
        <taxon>Pseudomonadati</taxon>
        <taxon>Pseudomonadota</taxon>
        <taxon>Alphaproteobacteria</taxon>
        <taxon>Geminicoccales</taxon>
        <taxon>Geminicoccaceae</taxon>
        <taxon>Tistrella</taxon>
    </lineage>
</organism>
<dbReference type="InterPro" id="IPR010982">
    <property type="entry name" value="Lambda_DNA-bd_dom_sf"/>
</dbReference>
<dbReference type="Gene3D" id="3.40.50.2300">
    <property type="match status" value="2"/>
</dbReference>
<dbReference type="PROSITE" id="PS00356">
    <property type="entry name" value="HTH_LACI_1"/>
    <property type="match status" value="1"/>
</dbReference>
<sequence>MPATIRDVANRAGVSVATVSRLLNGTGRVGPDAAARVQAAVAELGFRPNGMGRSLKSRRSRLIGVMIPSLGNPVFADAVAGIEAEARAAGFTLLFGVSNYDAAEEQRAVEALLAYRVDGMILTVAAPATSPALDSLDQAGLPHVLIYNQPAPTRAVPTVTVDNVAAGRAVALHMVALGHRRLGMITGALGGSDRAAARLAGFLDGARASGLPRPCVHEVDFEAPDPDAALKAFASGPDGLPTALFCSNDWLAIATIGALTRQGLSVPGDVSVFGFDGIALGAHLNPPLATVVQPSRAMGGIAARHLIALMTADGDRPAPGSAPPGSAPGHHLLPFTLRPAGSAGPVCFTRPTPSMAPVETTGNAAKQAPAASPVADLDLSTRTS</sequence>
<dbReference type="EMBL" id="BMDZ01000056">
    <property type="protein sequence ID" value="GGB54158.1"/>
    <property type="molecule type" value="Genomic_DNA"/>
</dbReference>
<evidence type="ECO:0000256" key="3">
    <source>
        <dbReference type="ARBA" id="ARBA00023163"/>
    </source>
</evidence>
<dbReference type="Gene3D" id="1.10.260.40">
    <property type="entry name" value="lambda repressor-like DNA-binding domains"/>
    <property type="match status" value="1"/>
</dbReference>
<dbReference type="CDD" id="cd01392">
    <property type="entry name" value="HTH_LacI"/>
    <property type="match status" value="1"/>
</dbReference>
<keyword evidence="2" id="KW-0238">DNA-binding</keyword>
<dbReference type="RefSeq" id="WP_188580976.1">
    <property type="nucleotide sequence ID" value="NZ_BMDZ01000056.1"/>
</dbReference>
<evidence type="ECO:0000259" key="5">
    <source>
        <dbReference type="PROSITE" id="PS50932"/>
    </source>
</evidence>
<evidence type="ECO:0000313" key="7">
    <source>
        <dbReference type="Proteomes" id="UP000603352"/>
    </source>
</evidence>
<dbReference type="Pfam" id="PF13377">
    <property type="entry name" value="Peripla_BP_3"/>
    <property type="match status" value="1"/>
</dbReference>
<dbReference type="InterPro" id="IPR028082">
    <property type="entry name" value="Peripla_BP_I"/>
</dbReference>
<proteinExistence type="predicted"/>
<feature type="domain" description="HTH lacI-type" evidence="5">
    <location>
        <begin position="3"/>
        <end position="57"/>
    </location>
</feature>
<dbReference type="PROSITE" id="PS50932">
    <property type="entry name" value="HTH_LACI_2"/>
    <property type="match status" value="1"/>
</dbReference>
<keyword evidence="7" id="KW-1185">Reference proteome</keyword>
<dbReference type="PRINTS" id="PR00036">
    <property type="entry name" value="HTHLACI"/>
</dbReference>
<evidence type="ECO:0000256" key="1">
    <source>
        <dbReference type="ARBA" id="ARBA00023015"/>
    </source>
</evidence>
<evidence type="ECO:0000256" key="4">
    <source>
        <dbReference type="SAM" id="MobiDB-lite"/>
    </source>
</evidence>
<feature type="region of interest" description="Disordered" evidence="4">
    <location>
        <begin position="313"/>
        <end position="384"/>
    </location>
</feature>
<dbReference type="PANTHER" id="PTHR30146">
    <property type="entry name" value="LACI-RELATED TRANSCRIPTIONAL REPRESSOR"/>
    <property type="match status" value="1"/>
</dbReference>
<dbReference type="Pfam" id="PF00356">
    <property type="entry name" value="LacI"/>
    <property type="match status" value="1"/>
</dbReference>
<dbReference type="InterPro" id="IPR046335">
    <property type="entry name" value="LacI/GalR-like_sensor"/>
</dbReference>
<dbReference type="SUPFAM" id="SSF53822">
    <property type="entry name" value="Periplasmic binding protein-like I"/>
    <property type="match status" value="1"/>
</dbReference>
<dbReference type="InterPro" id="IPR000843">
    <property type="entry name" value="HTH_LacI"/>
</dbReference>
<feature type="compositionally biased region" description="Low complexity" evidence="4">
    <location>
        <begin position="364"/>
        <end position="375"/>
    </location>
</feature>
<accession>A0ABQ1IYE7</accession>
<dbReference type="SMART" id="SM00354">
    <property type="entry name" value="HTH_LACI"/>
    <property type="match status" value="1"/>
</dbReference>
<gene>
    <name evidence="6" type="ORF">GCM10011505_38920</name>
</gene>
<name>A0ABQ1IYE7_9PROT</name>
<evidence type="ECO:0000256" key="2">
    <source>
        <dbReference type="ARBA" id="ARBA00023125"/>
    </source>
</evidence>